<protein>
    <submittedName>
        <fullName evidence="1">Uncharacterized protein</fullName>
    </submittedName>
</protein>
<gene>
    <name evidence="1" type="ORF">CEXT_507001</name>
</gene>
<evidence type="ECO:0000313" key="1">
    <source>
        <dbReference type="EMBL" id="GIY92051.1"/>
    </source>
</evidence>
<proteinExistence type="predicted"/>
<reference evidence="1 2" key="1">
    <citation type="submission" date="2021-06" db="EMBL/GenBank/DDBJ databases">
        <title>Caerostris extrusa draft genome.</title>
        <authorList>
            <person name="Kono N."/>
            <person name="Arakawa K."/>
        </authorList>
    </citation>
    <scope>NUCLEOTIDE SEQUENCE [LARGE SCALE GENOMIC DNA]</scope>
</reference>
<accession>A0AAV4XAW8</accession>
<evidence type="ECO:0000313" key="2">
    <source>
        <dbReference type="Proteomes" id="UP001054945"/>
    </source>
</evidence>
<dbReference type="Proteomes" id="UP001054945">
    <property type="component" value="Unassembled WGS sequence"/>
</dbReference>
<organism evidence="1 2">
    <name type="scientific">Caerostris extrusa</name>
    <name type="common">Bark spider</name>
    <name type="synonym">Caerostris bankana</name>
    <dbReference type="NCBI Taxonomy" id="172846"/>
    <lineage>
        <taxon>Eukaryota</taxon>
        <taxon>Metazoa</taxon>
        <taxon>Ecdysozoa</taxon>
        <taxon>Arthropoda</taxon>
        <taxon>Chelicerata</taxon>
        <taxon>Arachnida</taxon>
        <taxon>Araneae</taxon>
        <taxon>Araneomorphae</taxon>
        <taxon>Entelegynae</taxon>
        <taxon>Araneoidea</taxon>
        <taxon>Araneidae</taxon>
        <taxon>Caerostris</taxon>
    </lineage>
</organism>
<dbReference type="EMBL" id="BPLR01017489">
    <property type="protein sequence ID" value="GIY92051.1"/>
    <property type="molecule type" value="Genomic_DNA"/>
</dbReference>
<keyword evidence="2" id="KW-1185">Reference proteome</keyword>
<dbReference type="AlphaFoldDB" id="A0AAV4XAW8"/>
<sequence length="79" mass="8793">MAIPLARMSLRIGLGKRGGKLKADAILVETQNSLNYDISFKTEKDNNDITQKAKTKCTHLLMKNPLTKVLPEVLQKVSL</sequence>
<comment type="caution">
    <text evidence="1">The sequence shown here is derived from an EMBL/GenBank/DDBJ whole genome shotgun (WGS) entry which is preliminary data.</text>
</comment>
<name>A0AAV4XAW8_CAEEX</name>